<sequence>MGQIHFLTDALHAETITCLKGIEFTAVVGFGSIIIETDSTMLASALLSNELDTARIGVLFREAKFLLFTSFIEFKVHVCKRVCNSVAHLLATHGVHMSEGGTMYWHDVVPGIVSSVVAIDLAASAFVC</sequence>
<dbReference type="Pfam" id="PF13456">
    <property type="entry name" value="RVT_3"/>
    <property type="match status" value="1"/>
</dbReference>
<dbReference type="InterPro" id="IPR052929">
    <property type="entry name" value="RNase_H-like_EbsB-rel"/>
</dbReference>
<dbReference type="Proteomes" id="UP000324705">
    <property type="component" value="Chromosome 5B"/>
</dbReference>
<dbReference type="Gramene" id="TRITD5Bv1G133260.1">
    <property type="protein sequence ID" value="TRITD5Bv1G133260.1"/>
    <property type="gene ID" value="TRITD5Bv1G133260"/>
</dbReference>
<reference evidence="2 3" key="1">
    <citation type="submission" date="2017-09" db="EMBL/GenBank/DDBJ databases">
        <authorList>
            <consortium name="International Durum Wheat Genome Sequencing Consortium (IDWGSC)"/>
            <person name="Milanesi L."/>
        </authorList>
    </citation>
    <scope>NUCLEOTIDE SEQUENCE [LARGE SCALE GENOMIC DNA]</scope>
    <source>
        <strain evidence="3">cv. Svevo</strain>
    </source>
</reference>
<accession>A0A9R1AM04</accession>
<dbReference type="PANTHER" id="PTHR47074">
    <property type="entry name" value="BNAC02G40300D PROTEIN"/>
    <property type="match status" value="1"/>
</dbReference>
<dbReference type="InterPro" id="IPR044730">
    <property type="entry name" value="RNase_H-like_dom_plant"/>
</dbReference>
<gene>
    <name evidence="2" type="ORF">TRITD_5Bv1G133260</name>
</gene>
<proteinExistence type="predicted"/>
<name>A0A9R1AM04_TRITD</name>
<dbReference type="SUPFAM" id="SSF53098">
    <property type="entry name" value="Ribonuclease H-like"/>
    <property type="match status" value="1"/>
</dbReference>
<keyword evidence="3" id="KW-1185">Reference proteome</keyword>
<organism evidence="2 3">
    <name type="scientific">Triticum turgidum subsp. durum</name>
    <name type="common">Durum wheat</name>
    <name type="synonym">Triticum durum</name>
    <dbReference type="NCBI Taxonomy" id="4567"/>
    <lineage>
        <taxon>Eukaryota</taxon>
        <taxon>Viridiplantae</taxon>
        <taxon>Streptophyta</taxon>
        <taxon>Embryophyta</taxon>
        <taxon>Tracheophyta</taxon>
        <taxon>Spermatophyta</taxon>
        <taxon>Magnoliopsida</taxon>
        <taxon>Liliopsida</taxon>
        <taxon>Poales</taxon>
        <taxon>Poaceae</taxon>
        <taxon>BOP clade</taxon>
        <taxon>Pooideae</taxon>
        <taxon>Triticodae</taxon>
        <taxon>Triticeae</taxon>
        <taxon>Triticinae</taxon>
        <taxon>Triticum</taxon>
    </lineage>
</organism>
<dbReference type="InterPro" id="IPR002156">
    <property type="entry name" value="RNaseH_domain"/>
</dbReference>
<dbReference type="EMBL" id="LT934120">
    <property type="protein sequence ID" value="VAI32776.1"/>
    <property type="molecule type" value="Genomic_DNA"/>
</dbReference>
<protein>
    <recommendedName>
        <fullName evidence="1">RNase H type-1 domain-containing protein</fullName>
    </recommendedName>
</protein>
<dbReference type="PANTHER" id="PTHR47074:SF11">
    <property type="entry name" value="REVERSE TRANSCRIPTASE-LIKE PROTEIN"/>
    <property type="match status" value="1"/>
</dbReference>
<evidence type="ECO:0000313" key="2">
    <source>
        <dbReference type="EMBL" id="VAI32776.1"/>
    </source>
</evidence>
<dbReference type="InterPro" id="IPR012337">
    <property type="entry name" value="RNaseH-like_sf"/>
</dbReference>
<evidence type="ECO:0000259" key="1">
    <source>
        <dbReference type="Pfam" id="PF13456"/>
    </source>
</evidence>
<feature type="domain" description="RNase H type-1" evidence="1">
    <location>
        <begin position="8"/>
        <end position="93"/>
    </location>
</feature>
<dbReference type="GO" id="GO:0003676">
    <property type="term" value="F:nucleic acid binding"/>
    <property type="evidence" value="ECO:0007669"/>
    <property type="project" value="InterPro"/>
</dbReference>
<dbReference type="CDD" id="cd06222">
    <property type="entry name" value="RNase_H_like"/>
    <property type="match status" value="1"/>
</dbReference>
<dbReference type="GO" id="GO:0004523">
    <property type="term" value="F:RNA-DNA hybrid ribonuclease activity"/>
    <property type="evidence" value="ECO:0007669"/>
    <property type="project" value="InterPro"/>
</dbReference>
<evidence type="ECO:0000313" key="3">
    <source>
        <dbReference type="Proteomes" id="UP000324705"/>
    </source>
</evidence>
<dbReference type="AlphaFoldDB" id="A0A9R1AM04"/>